<keyword evidence="3" id="KW-1185">Reference proteome</keyword>
<keyword evidence="1" id="KW-1133">Transmembrane helix</keyword>
<organism evidence="2 3">
    <name type="scientific">Sphingomicrobium sediminis</name>
    <dbReference type="NCBI Taxonomy" id="2950949"/>
    <lineage>
        <taxon>Bacteria</taxon>
        <taxon>Pseudomonadati</taxon>
        <taxon>Pseudomonadota</taxon>
        <taxon>Alphaproteobacteria</taxon>
        <taxon>Sphingomonadales</taxon>
        <taxon>Sphingomonadaceae</taxon>
        <taxon>Sphingomicrobium</taxon>
    </lineage>
</organism>
<keyword evidence="1" id="KW-0812">Transmembrane</keyword>
<dbReference type="AlphaFoldDB" id="A0A9X2EGX1"/>
<proteinExistence type="predicted"/>
<evidence type="ECO:0000313" key="3">
    <source>
        <dbReference type="Proteomes" id="UP001155128"/>
    </source>
</evidence>
<sequence length="191" mass="21437">MGIERHILTPIHDAFMERRSALFVQGAILIVPVIIMAWLGAKDWNGFFALAGVYFVGALKLMARNRVIGMVATKAVKNAVETDERLAPPTLDHVYYDDPERRSGRFLLDTFGAELEKDGMNVFIGQRLWANADKAHWEVTPERSMFRIESKDADAGERSMFKLKLLEFLQARGVLTSGGGGRINFHPTNSQ</sequence>
<dbReference type="EMBL" id="JAMSHT010000001">
    <property type="protein sequence ID" value="MCM8557300.1"/>
    <property type="molecule type" value="Genomic_DNA"/>
</dbReference>
<feature type="transmembrane region" description="Helical" evidence="1">
    <location>
        <begin position="21"/>
        <end position="40"/>
    </location>
</feature>
<name>A0A9X2EGX1_9SPHN</name>
<reference evidence="2" key="1">
    <citation type="submission" date="2022-06" db="EMBL/GenBank/DDBJ databases">
        <title>Sphingomicrobium sedimins sp. nov., a marine bacterium isolated from tidal flat.</title>
        <authorList>
            <person name="Kim C.-H."/>
            <person name="Yoo Y."/>
            <person name="Kim J.-J."/>
        </authorList>
    </citation>
    <scope>NUCLEOTIDE SEQUENCE</scope>
    <source>
        <strain evidence="2">GRR-S6-50</strain>
    </source>
</reference>
<protein>
    <submittedName>
        <fullName evidence="2">Uncharacterized protein</fullName>
    </submittedName>
</protein>
<gene>
    <name evidence="2" type="ORF">NDO55_05635</name>
</gene>
<keyword evidence="1" id="KW-0472">Membrane</keyword>
<evidence type="ECO:0000256" key="1">
    <source>
        <dbReference type="SAM" id="Phobius"/>
    </source>
</evidence>
<accession>A0A9X2EGX1</accession>
<evidence type="ECO:0000313" key="2">
    <source>
        <dbReference type="EMBL" id="MCM8557300.1"/>
    </source>
</evidence>
<dbReference type="RefSeq" id="WP_252113246.1">
    <property type="nucleotide sequence ID" value="NZ_JAMSHT010000001.1"/>
</dbReference>
<dbReference type="Proteomes" id="UP001155128">
    <property type="component" value="Unassembled WGS sequence"/>
</dbReference>
<comment type="caution">
    <text evidence="2">The sequence shown here is derived from an EMBL/GenBank/DDBJ whole genome shotgun (WGS) entry which is preliminary data.</text>
</comment>
<feature type="transmembrane region" description="Helical" evidence="1">
    <location>
        <begin position="46"/>
        <end position="63"/>
    </location>
</feature>